<sequence length="131" mass="14449">MVARKYAFSRPIEPDDLLQEAYARALDSRACPSHVDVVKFLAEAMRSIAHGEAEKVEHKVTLVPIANTGGPYDADSIKDEADDAETRMIAAQRAERCIATHAAVIAVFDDDPTAQLVLEGMMEEMTTEEMR</sequence>
<name>A0A6P0DWC8_RHILE</name>
<accession>A0A6P0DWC8</accession>
<feature type="non-terminal residue" evidence="1">
    <location>
        <position position="131"/>
    </location>
</feature>
<gene>
    <name evidence="1" type="ORF">GUK36_42900</name>
</gene>
<dbReference type="EMBL" id="WXXP01001082">
    <property type="protein sequence ID" value="NEK55981.1"/>
    <property type="molecule type" value="Genomic_DNA"/>
</dbReference>
<dbReference type="Proteomes" id="UP000471409">
    <property type="component" value="Unassembled WGS sequence"/>
</dbReference>
<evidence type="ECO:0000313" key="1">
    <source>
        <dbReference type="EMBL" id="NEK55981.1"/>
    </source>
</evidence>
<protein>
    <submittedName>
        <fullName evidence="1">Uncharacterized protein</fullName>
    </submittedName>
</protein>
<proteinExistence type="predicted"/>
<organism evidence="1 2">
    <name type="scientific">Rhizobium leguminosarum</name>
    <dbReference type="NCBI Taxonomy" id="384"/>
    <lineage>
        <taxon>Bacteria</taxon>
        <taxon>Pseudomonadati</taxon>
        <taxon>Pseudomonadota</taxon>
        <taxon>Alphaproteobacteria</taxon>
        <taxon>Hyphomicrobiales</taxon>
        <taxon>Rhizobiaceae</taxon>
        <taxon>Rhizobium/Agrobacterium group</taxon>
        <taxon>Rhizobium</taxon>
    </lineage>
</organism>
<dbReference type="AlphaFoldDB" id="A0A6P0DWC8"/>
<evidence type="ECO:0000313" key="2">
    <source>
        <dbReference type="Proteomes" id="UP000471409"/>
    </source>
</evidence>
<comment type="caution">
    <text evidence="1">The sequence shown here is derived from an EMBL/GenBank/DDBJ whole genome shotgun (WGS) entry which is preliminary data.</text>
</comment>
<reference evidence="1 2" key="1">
    <citation type="submission" date="2020-01" db="EMBL/GenBank/DDBJ databases">
        <title>Rhizobium genotypes associated with high levels of biological nitrogen fixation by grain legumes in a temperate-maritime cropping system.</title>
        <authorList>
            <person name="Maluk M."/>
            <person name="Francesc Ferrando Molina F."/>
            <person name="Lopez Del Egido L."/>
            <person name="Lafos M."/>
            <person name="Langarica-Fuentes A."/>
            <person name="Gebre Yohannes G."/>
            <person name="Young M.W."/>
            <person name="Martin P."/>
            <person name="Gantlett R."/>
            <person name="Kenicer G."/>
            <person name="Hawes C."/>
            <person name="Begg G.S."/>
            <person name="Quilliam R.S."/>
            <person name="Squire G.R."/>
            <person name="Poole P.S."/>
            <person name="Young P.W."/>
            <person name="Iannetta P.M."/>
            <person name="James E.K."/>
        </authorList>
    </citation>
    <scope>NUCLEOTIDE SEQUENCE [LARGE SCALE GENOMIC DNA]</scope>
    <source>
        <strain evidence="1 2">JHI944</strain>
    </source>
</reference>